<accession>A0ABS5FU44</accession>
<name>A0ABS5FU44_9BRAD</name>
<feature type="region of interest" description="Disordered" evidence="1">
    <location>
        <begin position="27"/>
        <end position="96"/>
    </location>
</feature>
<feature type="compositionally biased region" description="Low complexity" evidence="1">
    <location>
        <begin position="41"/>
        <end position="54"/>
    </location>
</feature>
<comment type="caution">
    <text evidence="3">The sequence shown here is derived from an EMBL/GenBank/DDBJ whole genome shotgun (WGS) entry which is preliminary data.</text>
</comment>
<reference evidence="4" key="1">
    <citation type="journal article" date="2021" name="ISME J.">
        <title>Evolutionary origin and ecological implication of a unique nif island in free-living Bradyrhizobium lineages.</title>
        <authorList>
            <person name="Tao J."/>
        </authorList>
    </citation>
    <scope>NUCLEOTIDE SEQUENCE [LARGE SCALE GENOMIC DNA]</scope>
    <source>
        <strain evidence="4">SZCCT0434</strain>
    </source>
</reference>
<keyword evidence="4" id="KW-1185">Reference proteome</keyword>
<dbReference type="Proteomes" id="UP001315278">
    <property type="component" value="Unassembled WGS sequence"/>
</dbReference>
<dbReference type="EMBL" id="JAFCJH010000051">
    <property type="protein sequence ID" value="MBR0800295.1"/>
    <property type="molecule type" value="Genomic_DNA"/>
</dbReference>
<evidence type="ECO:0000256" key="2">
    <source>
        <dbReference type="SAM" id="SignalP"/>
    </source>
</evidence>
<protein>
    <submittedName>
        <fullName evidence="3">Uncharacterized protein</fullName>
    </submittedName>
</protein>
<feature type="signal peptide" evidence="2">
    <location>
        <begin position="1"/>
        <end position="25"/>
    </location>
</feature>
<organism evidence="3 4">
    <name type="scientific">Bradyrhizobium jicamae</name>
    <dbReference type="NCBI Taxonomy" id="280332"/>
    <lineage>
        <taxon>Bacteria</taxon>
        <taxon>Pseudomonadati</taxon>
        <taxon>Pseudomonadota</taxon>
        <taxon>Alphaproteobacteria</taxon>
        <taxon>Hyphomicrobiales</taxon>
        <taxon>Nitrobacteraceae</taxon>
        <taxon>Bradyrhizobium</taxon>
    </lineage>
</organism>
<feature type="chain" id="PRO_5046346996" evidence="2">
    <location>
        <begin position="26"/>
        <end position="96"/>
    </location>
</feature>
<evidence type="ECO:0000313" key="3">
    <source>
        <dbReference type="EMBL" id="MBR0800295.1"/>
    </source>
</evidence>
<feature type="compositionally biased region" description="Polar residues" evidence="1">
    <location>
        <begin position="76"/>
        <end position="86"/>
    </location>
</feature>
<feature type="compositionally biased region" description="Gly residues" evidence="1">
    <location>
        <begin position="87"/>
        <end position="96"/>
    </location>
</feature>
<evidence type="ECO:0000313" key="4">
    <source>
        <dbReference type="Proteomes" id="UP001315278"/>
    </source>
</evidence>
<dbReference type="RefSeq" id="WP_212398574.1">
    <property type="nucleotide sequence ID" value="NZ_JAFCJH010000051.1"/>
</dbReference>
<sequence>MRKTGIIFTSIITLGLALAPVQLFAQGVGGTPLPPKPGDRAAPSAGVGGSAPPARLGQRVGSSGGVGGSALPYNPNAPNSSMTGNSGVTGAGVTGR</sequence>
<keyword evidence="2" id="KW-0732">Signal</keyword>
<gene>
    <name evidence="3" type="ORF">JQ615_33500</name>
</gene>
<proteinExistence type="predicted"/>
<evidence type="ECO:0000256" key="1">
    <source>
        <dbReference type="SAM" id="MobiDB-lite"/>
    </source>
</evidence>